<dbReference type="SUPFAM" id="SSF52499">
    <property type="entry name" value="Isochorismatase-like hydrolases"/>
    <property type="match status" value="1"/>
</dbReference>
<sequence length="180" mass="19418">MLLERTQSLLLLVDLQERLIPAVMEGERTLANALRLIRAARRLQIPVLASEQYPEGLGPTVPPVRALLEAGEIHGKTTFDGARARGLADAVAATHRRRIVLAGSEAHVCVLQTAAGFMARGFETAVVADAVASRAAESRRMGLDRLAAAGAQIVTTEMVLFEWIGEAATPEFKELLELIK</sequence>
<dbReference type="EMBL" id="JAGMWN010000001">
    <property type="protein sequence ID" value="MBP5855762.1"/>
    <property type="molecule type" value="Genomic_DNA"/>
</dbReference>
<feature type="domain" description="Isochorismatase-like" evidence="1">
    <location>
        <begin position="8"/>
        <end position="157"/>
    </location>
</feature>
<keyword evidence="3" id="KW-1185">Reference proteome</keyword>
<keyword evidence="2" id="KW-0378">Hydrolase</keyword>
<dbReference type="InterPro" id="IPR000868">
    <property type="entry name" value="Isochorismatase-like_dom"/>
</dbReference>
<dbReference type="Gene3D" id="3.40.50.850">
    <property type="entry name" value="Isochorismatase-like"/>
    <property type="match status" value="1"/>
</dbReference>
<dbReference type="CDD" id="cd01012">
    <property type="entry name" value="YcaC_related"/>
    <property type="match status" value="1"/>
</dbReference>
<protein>
    <submittedName>
        <fullName evidence="2">Hydrolase</fullName>
    </submittedName>
</protein>
<evidence type="ECO:0000313" key="2">
    <source>
        <dbReference type="EMBL" id="MBP5855762.1"/>
    </source>
</evidence>
<dbReference type="Proteomes" id="UP000672602">
    <property type="component" value="Unassembled WGS sequence"/>
</dbReference>
<dbReference type="Pfam" id="PF00857">
    <property type="entry name" value="Isochorismatase"/>
    <property type="match status" value="1"/>
</dbReference>
<organism evidence="2 3">
    <name type="scientific">Marivibrio halodurans</name>
    <dbReference type="NCBI Taxonomy" id="2039722"/>
    <lineage>
        <taxon>Bacteria</taxon>
        <taxon>Pseudomonadati</taxon>
        <taxon>Pseudomonadota</taxon>
        <taxon>Alphaproteobacteria</taxon>
        <taxon>Rhodospirillales</taxon>
        <taxon>Rhodospirillaceae</taxon>
        <taxon>Marivibrio</taxon>
    </lineage>
</organism>
<dbReference type="GO" id="GO:0016787">
    <property type="term" value="F:hydrolase activity"/>
    <property type="evidence" value="ECO:0007669"/>
    <property type="project" value="UniProtKB-KW"/>
</dbReference>
<reference evidence="2" key="1">
    <citation type="submission" date="2021-04" db="EMBL/GenBank/DDBJ databases">
        <authorList>
            <person name="Zhang D.-C."/>
        </authorList>
    </citation>
    <scope>NUCLEOTIDE SEQUENCE</scope>
    <source>
        <strain evidence="2">CGMCC 1.15697</strain>
    </source>
</reference>
<dbReference type="PANTHER" id="PTHR14119">
    <property type="entry name" value="HYDROLASE"/>
    <property type="match status" value="1"/>
</dbReference>
<dbReference type="AlphaFoldDB" id="A0A8J7V1F1"/>
<dbReference type="InterPro" id="IPR036380">
    <property type="entry name" value="Isochorismatase-like_sf"/>
</dbReference>
<dbReference type="PANTHER" id="PTHR14119:SF3">
    <property type="entry name" value="ISOCHORISMATASE DOMAIN-CONTAINING PROTEIN 2"/>
    <property type="match status" value="1"/>
</dbReference>
<accession>A0A8J7V1F1</accession>
<dbReference type="RefSeq" id="WP_210680336.1">
    <property type="nucleotide sequence ID" value="NZ_JAGMWN010000001.1"/>
</dbReference>
<comment type="caution">
    <text evidence="2">The sequence shown here is derived from an EMBL/GenBank/DDBJ whole genome shotgun (WGS) entry which is preliminary data.</text>
</comment>
<evidence type="ECO:0000313" key="3">
    <source>
        <dbReference type="Proteomes" id="UP000672602"/>
    </source>
</evidence>
<proteinExistence type="predicted"/>
<name>A0A8J7V1F1_9PROT</name>
<evidence type="ECO:0000259" key="1">
    <source>
        <dbReference type="Pfam" id="PF00857"/>
    </source>
</evidence>
<gene>
    <name evidence="2" type="ORF">KAJ83_01985</name>
</gene>
<dbReference type="InterPro" id="IPR050993">
    <property type="entry name" value="Isochorismatase_domain"/>
</dbReference>